<dbReference type="InterPro" id="IPR047817">
    <property type="entry name" value="ABC2_TM_bact-type"/>
</dbReference>
<evidence type="ECO:0000256" key="4">
    <source>
        <dbReference type="ARBA" id="ARBA00022475"/>
    </source>
</evidence>
<name>A0ABN6VV32_9BACT</name>
<proteinExistence type="inferred from homology"/>
<dbReference type="PROSITE" id="PS51012">
    <property type="entry name" value="ABC_TM2"/>
    <property type="match status" value="1"/>
</dbReference>
<keyword evidence="4 9" id="KW-1003">Cell membrane</keyword>
<evidence type="ECO:0000256" key="9">
    <source>
        <dbReference type="RuleBase" id="RU361157"/>
    </source>
</evidence>
<evidence type="ECO:0000313" key="12">
    <source>
        <dbReference type="Proteomes" id="UP001317705"/>
    </source>
</evidence>
<feature type="transmembrane region" description="Helical" evidence="9">
    <location>
        <begin position="176"/>
        <end position="193"/>
    </location>
</feature>
<evidence type="ECO:0000256" key="7">
    <source>
        <dbReference type="ARBA" id="ARBA00022989"/>
    </source>
</evidence>
<evidence type="ECO:0000256" key="2">
    <source>
        <dbReference type="ARBA" id="ARBA00007783"/>
    </source>
</evidence>
<gene>
    <name evidence="11" type="primary">rgpCc</name>
    <name evidence="11" type="ORF">GURASL_19630</name>
</gene>
<reference evidence="11 12" key="1">
    <citation type="submission" date="2022-12" db="EMBL/GenBank/DDBJ databases">
        <title>Polyphasic characterization of Geotalea uranireducens NIT-SL11 newly isolated from a complex of sewage sludge and microbially reduced graphene oxide.</title>
        <authorList>
            <person name="Xie L."/>
            <person name="Yoshida N."/>
            <person name="Meng L."/>
        </authorList>
    </citation>
    <scope>NUCLEOTIDE SEQUENCE [LARGE SCALE GENOMIC DNA]</scope>
    <source>
        <strain evidence="11 12">NIT-SL11</strain>
    </source>
</reference>
<evidence type="ECO:0000259" key="10">
    <source>
        <dbReference type="PROSITE" id="PS51012"/>
    </source>
</evidence>
<dbReference type="Proteomes" id="UP001317705">
    <property type="component" value="Chromosome"/>
</dbReference>
<comment type="subcellular location">
    <subcellularLocation>
        <location evidence="1">Cell inner membrane</location>
        <topology evidence="1">Multi-pass membrane protein</topology>
    </subcellularLocation>
    <subcellularLocation>
        <location evidence="9">Cell membrane</location>
        <topology evidence="9">Multi-pass membrane protein</topology>
    </subcellularLocation>
</comment>
<evidence type="ECO:0000256" key="1">
    <source>
        <dbReference type="ARBA" id="ARBA00004429"/>
    </source>
</evidence>
<keyword evidence="12" id="KW-1185">Reference proteome</keyword>
<dbReference type="Pfam" id="PF01061">
    <property type="entry name" value="ABC2_membrane"/>
    <property type="match status" value="1"/>
</dbReference>
<dbReference type="PANTHER" id="PTHR30413">
    <property type="entry name" value="INNER MEMBRANE TRANSPORT PERMEASE"/>
    <property type="match status" value="1"/>
</dbReference>
<comment type="similarity">
    <text evidence="2 9">Belongs to the ABC-2 integral membrane protein family.</text>
</comment>
<dbReference type="PANTHER" id="PTHR30413:SF8">
    <property type="entry name" value="TRANSPORT PERMEASE PROTEIN"/>
    <property type="match status" value="1"/>
</dbReference>
<evidence type="ECO:0000313" key="11">
    <source>
        <dbReference type="EMBL" id="BDV43040.1"/>
    </source>
</evidence>
<accession>A0ABN6VV32</accession>
<keyword evidence="6 9" id="KW-0812">Transmembrane</keyword>
<keyword evidence="5" id="KW-0997">Cell inner membrane</keyword>
<evidence type="ECO:0000256" key="8">
    <source>
        <dbReference type="ARBA" id="ARBA00023136"/>
    </source>
</evidence>
<feature type="transmembrane region" description="Helical" evidence="9">
    <location>
        <begin position="144"/>
        <end position="164"/>
    </location>
</feature>
<sequence>MVGDKKTLFDYRDLFFMITWREIKIKYKQSIMGFLWALFMPILIITSGILVKMAFAKLAGTPFTFQEVAGVSVKAIPWAFFISSIRFSTNSLISNFNLVTKISFPKIIFPLSAICSQLVDFVVASLFLMVVLMANGYGLTVKALFAFVLILILIVLSAALGILFSAANLFFRDVKYIVEVIVTFAIFFTPVFYDVKMFDKWERVLLLNPVAPVLEGLNGCLVLGTIPYGGWIVYSAVFSVALLAIAVFLFQKIEPLFAENI</sequence>
<dbReference type="EMBL" id="AP027151">
    <property type="protein sequence ID" value="BDV43040.1"/>
    <property type="molecule type" value="Genomic_DNA"/>
</dbReference>
<feature type="domain" description="ABC transmembrane type-2" evidence="10">
    <location>
        <begin position="32"/>
        <end position="253"/>
    </location>
</feature>
<evidence type="ECO:0000256" key="6">
    <source>
        <dbReference type="ARBA" id="ARBA00022692"/>
    </source>
</evidence>
<organism evidence="11 12">
    <name type="scientific">Geotalea uraniireducens</name>
    <dbReference type="NCBI Taxonomy" id="351604"/>
    <lineage>
        <taxon>Bacteria</taxon>
        <taxon>Pseudomonadati</taxon>
        <taxon>Thermodesulfobacteriota</taxon>
        <taxon>Desulfuromonadia</taxon>
        <taxon>Geobacterales</taxon>
        <taxon>Geobacteraceae</taxon>
        <taxon>Geotalea</taxon>
    </lineage>
</organism>
<feature type="transmembrane region" description="Helical" evidence="9">
    <location>
        <begin position="108"/>
        <end position="132"/>
    </location>
</feature>
<dbReference type="RefSeq" id="WP_281999156.1">
    <property type="nucleotide sequence ID" value="NZ_AP027151.1"/>
</dbReference>
<keyword evidence="3 9" id="KW-0813">Transport</keyword>
<dbReference type="InterPro" id="IPR013525">
    <property type="entry name" value="ABC2_TM"/>
</dbReference>
<keyword evidence="7 9" id="KW-1133">Transmembrane helix</keyword>
<feature type="transmembrane region" description="Helical" evidence="9">
    <location>
        <begin position="75"/>
        <end position="96"/>
    </location>
</feature>
<evidence type="ECO:0000256" key="3">
    <source>
        <dbReference type="ARBA" id="ARBA00022448"/>
    </source>
</evidence>
<protein>
    <recommendedName>
        <fullName evidence="9">Transport permease protein</fullName>
    </recommendedName>
</protein>
<keyword evidence="8 9" id="KW-0472">Membrane</keyword>
<feature type="transmembrane region" description="Helical" evidence="9">
    <location>
        <begin position="231"/>
        <end position="250"/>
    </location>
</feature>
<evidence type="ECO:0000256" key="5">
    <source>
        <dbReference type="ARBA" id="ARBA00022519"/>
    </source>
</evidence>
<feature type="transmembrane region" description="Helical" evidence="9">
    <location>
        <begin position="31"/>
        <end position="55"/>
    </location>
</feature>